<sequence length="85" mass="9726">MDTIYKLKIFVMFLSLAAFMVMVILNAGNATGIFKGLFRTTPGNISAKYNTDFTPAGWTFLIWNVIYAWQLAWLLYALSGICRRY</sequence>
<dbReference type="PANTHER" id="PTHR33802">
    <property type="entry name" value="SI:CH211-161H7.5-RELATED"/>
    <property type="match status" value="1"/>
</dbReference>
<feature type="non-terminal residue" evidence="2">
    <location>
        <position position="85"/>
    </location>
</feature>
<dbReference type="PANTHER" id="PTHR33802:SF4">
    <property type="entry name" value="SI:DKEY-29D8.3"/>
    <property type="match status" value="1"/>
</dbReference>
<evidence type="ECO:0000256" key="1">
    <source>
        <dbReference type="SAM" id="Phobius"/>
    </source>
</evidence>
<dbReference type="Proteomes" id="UP000053638">
    <property type="component" value="Unassembled WGS sequence"/>
</dbReference>
<protein>
    <submittedName>
        <fullName evidence="2">Uncharacterized protein</fullName>
    </submittedName>
</protein>
<dbReference type="EMBL" id="KK440822">
    <property type="protein sequence ID" value="KFQ70134.1"/>
    <property type="molecule type" value="Genomic_DNA"/>
</dbReference>
<feature type="transmembrane region" description="Helical" evidence="1">
    <location>
        <begin position="58"/>
        <end position="78"/>
    </location>
</feature>
<keyword evidence="1" id="KW-0472">Membrane</keyword>
<dbReference type="AlphaFoldDB" id="A0A091T6T0"/>
<proteinExistence type="predicted"/>
<name>A0A091T6T0_PHALP</name>
<feature type="transmembrane region" description="Helical" evidence="1">
    <location>
        <begin position="7"/>
        <end position="28"/>
    </location>
</feature>
<evidence type="ECO:0000313" key="2">
    <source>
        <dbReference type="EMBL" id="KFQ70134.1"/>
    </source>
</evidence>
<organism evidence="2 3">
    <name type="scientific">Phaethon lepturus</name>
    <name type="common">White-tailed tropicbird</name>
    <dbReference type="NCBI Taxonomy" id="97097"/>
    <lineage>
        <taxon>Eukaryota</taxon>
        <taxon>Metazoa</taxon>
        <taxon>Chordata</taxon>
        <taxon>Craniata</taxon>
        <taxon>Vertebrata</taxon>
        <taxon>Euteleostomi</taxon>
        <taxon>Archelosauria</taxon>
        <taxon>Archosauria</taxon>
        <taxon>Dinosauria</taxon>
        <taxon>Saurischia</taxon>
        <taxon>Theropoda</taxon>
        <taxon>Coelurosauria</taxon>
        <taxon>Aves</taxon>
        <taxon>Neognathae</taxon>
        <taxon>Neoaves</taxon>
        <taxon>Phaethontimorphae</taxon>
        <taxon>Phaethontiformes</taxon>
        <taxon>Phaethontidae</taxon>
        <taxon>Phaethon</taxon>
    </lineage>
</organism>
<reference evidence="2 3" key="1">
    <citation type="submission" date="2014-04" db="EMBL/GenBank/DDBJ databases">
        <title>Genome evolution of avian class.</title>
        <authorList>
            <person name="Zhang G."/>
            <person name="Li C."/>
        </authorList>
    </citation>
    <scope>NUCLEOTIDE SEQUENCE [LARGE SCALE GENOMIC DNA]</scope>
    <source>
        <strain evidence="2">BGI_N335</strain>
    </source>
</reference>
<evidence type="ECO:0000313" key="3">
    <source>
        <dbReference type="Proteomes" id="UP000053638"/>
    </source>
</evidence>
<keyword evidence="3" id="KW-1185">Reference proteome</keyword>
<keyword evidence="1" id="KW-0812">Transmembrane</keyword>
<keyword evidence="1" id="KW-1133">Transmembrane helix</keyword>
<gene>
    <name evidence="2" type="ORF">N335_08380</name>
</gene>
<dbReference type="PhylomeDB" id="A0A091T6T0"/>
<accession>A0A091T6T0</accession>